<dbReference type="Proteomes" id="UP000308133">
    <property type="component" value="Unassembled WGS sequence"/>
</dbReference>
<proteinExistence type="predicted"/>
<dbReference type="EMBL" id="PTQR01000067">
    <property type="protein sequence ID" value="TKX22387.1"/>
    <property type="molecule type" value="Genomic_DNA"/>
</dbReference>
<protein>
    <submittedName>
        <fullName evidence="1">Uncharacterized protein</fullName>
    </submittedName>
</protein>
<comment type="caution">
    <text evidence="1">The sequence shown here is derived from an EMBL/GenBank/DDBJ whole genome shotgun (WGS) entry which is preliminary data.</text>
</comment>
<organism evidence="1 2">
    <name type="scientific">Elsinoe australis</name>
    <dbReference type="NCBI Taxonomy" id="40998"/>
    <lineage>
        <taxon>Eukaryota</taxon>
        <taxon>Fungi</taxon>
        <taxon>Dikarya</taxon>
        <taxon>Ascomycota</taxon>
        <taxon>Pezizomycotina</taxon>
        <taxon>Dothideomycetes</taxon>
        <taxon>Dothideomycetidae</taxon>
        <taxon>Myriangiales</taxon>
        <taxon>Elsinoaceae</taxon>
        <taxon>Elsinoe</taxon>
    </lineage>
</organism>
<dbReference type="AlphaFoldDB" id="A0A4U7B4U4"/>
<gene>
    <name evidence="1" type="ORF">C1H76_5495</name>
</gene>
<name>A0A4U7B4U4_9PEZI</name>
<reference evidence="1 2" key="1">
    <citation type="submission" date="2018-02" db="EMBL/GenBank/DDBJ databases">
        <title>Draft genome sequences of Elsinoe sp., causing black scab on jojoba.</title>
        <authorList>
            <person name="Stodart B."/>
            <person name="Jeffress S."/>
            <person name="Ash G."/>
            <person name="Arun Chinnappa K."/>
        </authorList>
    </citation>
    <scope>NUCLEOTIDE SEQUENCE [LARGE SCALE GENOMIC DNA]</scope>
    <source>
        <strain evidence="1 2">Hillstone_2</strain>
    </source>
</reference>
<sequence>MLPKVQKRQPFVEKWIEAAYVGGGEGVYGKLTTADKVPLVRSSGPKFDTNNGSRKSDVRVLRTQAWEAVGVTGSETVEHCVTDDGEGGLAVQGTIAVPVKAPPEMEREARHK</sequence>
<evidence type="ECO:0000313" key="1">
    <source>
        <dbReference type="EMBL" id="TKX22387.1"/>
    </source>
</evidence>
<evidence type="ECO:0000313" key="2">
    <source>
        <dbReference type="Proteomes" id="UP000308133"/>
    </source>
</evidence>
<accession>A0A4U7B4U4</accession>